<evidence type="ECO:0000313" key="7">
    <source>
        <dbReference type="Proteomes" id="UP000600449"/>
    </source>
</evidence>
<organism evidence="6 7">
    <name type="scientific">Salinarimonas ramus</name>
    <dbReference type="NCBI Taxonomy" id="690164"/>
    <lineage>
        <taxon>Bacteria</taxon>
        <taxon>Pseudomonadati</taxon>
        <taxon>Pseudomonadota</taxon>
        <taxon>Alphaproteobacteria</taxon>
        <taxon>Hyphomicrobiales</taxon>
        <taxon>Salinarimonadaceae</taxon>
        <taxon>Salinarimonas</taxon>
    </lineage>
</organism>
<evidence type="ECO:0000256" key="4">
    <source>
        <dbReference type="ARBA" id="ARBA00023136"/>
    </source>
</evidence>
<comment type="caution">
    <text evidence="6">The sequence shown here is derived from an EMBL/GenBank/DDBJ whole genome shotgun (WGS) entry which is preliminary data.</text>
</comment>
<evidence type="ECO:0000256" key="2">
    <source>
        <dbReference type="ARBA" id="ARBA00022692"/>
    </source>
</evidence>
<keyword evidence="7" id="KW-1185">Reference proteome</keyword>
<dbReference type="SUPFAM" id="SSF161084">
    <property type="entry name" value="MAPEG domain-like"/>
    <property type="match status" value="1"/>
</dbReference>
<feature type="transmembrane region" description="Helical" evidence="5">
    <location>
        <begin position="6"/>
        <end position="27"/>
    </location>
</feature>
<dbReference type="AlphaFoldDB" id="A0A917Q526"/>
<gene>
    <name evidence="6" type="ORF">GCM10011322_08020</name>
</gene>
<dbReference type="EMBL" id="BMMF01000002">
    <property type="protein sequence ID" value="GGK23786.1"/>
    <property type="molecule type" value="Genomic_DNA"/>
</dbReference>
<dbReference type="RefSeq" id="WP_244645081.1">
    <property type="nucleotide sequence ID" value="NZ_BMMF01000002.1"/>
</dbReference>
<evidence type="ECO:0000256" key="3">
    <source>
        <dbReference type="ARBA" id="ARBA00022989"/>
    </source>
</evidence>
<feature type="transmembrane region" description="Helical" evidence="5">
    <location>
        <begin position="121"/>
        <end position="141"/>
    </location>
</feature>
<comment type="subcellular location">
    <subcellularLocation>
        <location evidence="1">Membrane</location>
    </subcellularLocation>
</comment>
<dbReference type="Proteomes" id="UP000600449">
    <property type="component" value="Unassembled WGS sequence"/>
</dbReference>
<name>A0A917Q526_9HYPH</name>
<keyword evidence="4 5" id="KW-0472">Membrane</keyword>
<proteinExistence type="predicted"/>
<evidence type="ECO:0000256" key="1">
    <source>
        <dbReference type="ARBA" id="ARBA00004370"/>
    </source>
</evidence>
<protein>
    <recommendedName>
        <fullName evidence="8">MAPEG family protein</fullName>
    </recommendedName>
</protein>
<evidence type="ECO:0000313" key="6">
    <source>
        <dbReference type="EMBL" id="GGK23786.1"/>
    </source>
</evidence>
<feature type="transmembrane region" description="Helical" evidence="5">
    <location>
        <begin position="92"/>
        <end position="109"/>
    </location>
</feature>
<evidence type="ECO:0008006" key="8">
    <source>
        <dbReference type="Google" id="ProtNLM"/>
    </source>
</evidence>
<accession>A0A917Q526</accession>
<reference evidence="6 7" key="1">
    <citation type="journal article" date="2014" name="Int. J. Syst. Evol. Microbiol.">
        <title>Complete genome sequence of Corynebacterium casei LMG S-19264T (=DSM 44701T), isolated from a smear-ripened cheese.</title>
        <authorList>
            <consortium name="US DOE Joint Genome Institute (JGI-PGF)"/>
            <person name="Walter F."/>
            <person name="Albersmeier A."/>
            <person name="Kalinowski J."/>
            <person name="Ruckert C."/>
        </authorList>
    </citation>
    <scope>NUCLEOTIDE SEQUENCE [LARGE SCALE GENOMIC DNA]</scope>
    <source>
        <strain evidence="6 7">CGMCC 1.9161</strain>
    </source>
</reference>
<dbReference type="Gene3D" id="1.20.120.550">
    <property type="entry name" value="Membrane associated eicosanoid/glutathione metabolism-like domain"/>
    <property type="match status" value="1"/>
</dbReference>
<keyword evidence="2 5" id="KW-0812">Transmembrane</keyword>
<dbReference type="Pfam" id="PF01124">
    <property type="entry name" value="MAPEG"/>
    <property type="match status" value="1"/>
</dbReference>
<feature type="transmembrane region" description="Helical" evidence="5">
    <location>
        <begin position="67"/>
        <end position="86"/>
    </location>
</feature>
<evidence type="ECO:0000256" key="5">
    <source>
        <dbReference type="SAM" id="Phobius"/>
    </source>
</evidence>
<dbReference type="InterPro" id="IPR023352">
    <property type="entry name" value="MAPEG-like_dom_sf"/>
</dbReference>
<dbReference type="GO" id="GO:0016020">
    <property type="term" value="C:membrane"/>
    <property type="evidence" value="ECO:0007669"/>
    <property type="project" value="UniProtKB-SubCell"/>
</dbReference>
<dbReference type="InterPro" id="IPR001129">
    <property type="entry name" value="Membr-assoc_MAPEG"/>
</dbReference>
<keyword evidence="3 5" id="KW-1133">Transmembrane helix</keyword>
<sequence>MGAVSSGALVAPVLVMIAMTFALLLWGGRMRFAAVGRGEVKMRDIALREPAWPTRILKVMNCYRNQLELPVLFYVLIGLLLATGQGGMVDLVLAWAFVAARIAHAAVFVTSNDVRKRGPIFVVGMAILAAHWGWFALGMYVF</sequence>